<feature type="domain" description="Enolase C-terminal TIM barrel" evidence="6">
    <location>
        <begin position="1"/>
        <end position="51"/>
    </location>
</feature>
<proteinExistence type="inferred from homology"/>
<dbReference type="GO" id="GO:0000287">
    <property type="term" value="F:magnesium ion binding"/>
    <property type="evidence" value="ECO:0007669"/>
    <property type="project" value="InterPro"/>
</dbReference>
<keyword evidence="5" id="KW-0456">Lyase</keyword>
<dbReference type="GO" id="GO:0000015">
    <property type="term" value="C:phosphopyruvate hydratase complex"/>
    <property type="evidence" value="ECO:0007669"/>
    <property type="project" value="InterPro"/>
</dbReference>
<dbReference type="Pfam" id="PF00113">
    <property type="entry name" value="Enolase_C"/>
    <property type="match status" value="1"/>
</dbReference>
<dbReference type="SUPFAM" id="SSF51604">
    <property type="entry name" value="Enolase C-terminal domain-like"/>
    <property type="match status" value="1"/>
</dbReference>
<organism evidence="7 8">
    <name type="scientific">Lactuca virosa</name>
    <dbReference type="NCBI Taxonomy" id="75947"/>
    <lineage>
        <taxon>Eukaryota</taxon>
        <taxon>Viridiplantae</taxon>
        <taxon>Streptophyta</taxon>
        <taxon>Embryophyta</taxon>
        <taxon>Tracheophyta</taxon>
        <taxon>Spermatophyta</taxon>
        <taxon>Magnoliopsida</taxon>
        <taxon>eudicotyledons</taxon>
        <taxon>Gunneridae</taxon>
        <taxon>Pentapetalae</taxon>
        <taxon>asterids</taxon>
        <taxon>campanulids</taxon>
        <taxon>Asterales</taxon>
        <taxon>Asteraceae</taxon>
        <taxon>Cichorioideae</taxon>
        <taxon>Cichorieae</taxon>
        <taxon>Lactucinae</taxon>
        <taxon>Lactuca</taxon>
    </lineage>
</organism>
<evidence type="ECO:0000256" key="1">
    <source>
        <dbReference type="ARBA" id="ARBA00005031"/>
    </source>
</evidence>
<evidence type="ECO:0000259" key="6">
    <source>
        <dbReference type="Pfam" id="PF00113"/>
    </source>
</evidence>
<dbReference type="InterPro" id="IPR000941">
    <property type="entry name" value="Enolase"/>
</dbReference>
<evidence type="ECO:0000313" key="7">
    <source>
        <dbReference type="EMBL" id="CAH1432831.1"/>
    </source>
</evidence>
<dbReference type="InterPro" id="IPR036849">
    <property type="entry name" value="Enolase-like_C_sf"/>
</dbReference>
<keyword evidence="4" id="KW-0324">Glycolysis</keyword>
<evidence type="ECO:0000256" key="4">
    <source>
        <dbReference type="ARBA" id="ARBA00023152"/>
    </source>
</evidence>
<dbReference type="EMBL" id="CAKMRJ010003334">
    <property type="protein sequence ID" value="CAH1432831.1"/>
    <property type="molecule type" value="Genomic_DNA"/>
</dbReference>
<comment type="similarity">
    <text evidence="2">Belongs to the enolase family.</text>
</comment>
<dbReference type="Proteomes" id="UP001157418">
    <property type="component" value="Unassembled WGS sequence"/>
</dbReference>
<dbReference type="AlphaFoldDB" id="A0AAU9N0F5"/>
<reference evidence="7 8" key="1">
    <citation type="submission" date="2022-01" db="EMBL/GenBank/DDBJ databases">
        <authorList>
            <person name="Xiong W."/>
            <person name="Schranz E."/>
        </authorList>
    </citation>
    <scope>NUCLEOTIDE SEQUENCE [LARGE SCALE GENOMIC DNA]</scope>
</reference>
<evidence type="ECO:0000313" key="8">
    <source>
        <dbReference type="Proteomes" id="UP001157418"/>
    </source>
</evidence>
<gene>
    <name evidence="7" type="ORF">LVIROSA_LOCUS19456</name>
</gene>
<evidence type="ECO:0000256" key="3">
    <source>
        <dbReference type="ARBA" id="ARBA00012058"/>
    </source>
</evidence>
<evidence type="ECO:0000256" key="5">
    <source>
        <dbReference type="ARBA" id="ARBA00023239"/>
    </source>
</evidence>
<comment type="caution">
    <text evidence="7">The sequence shown here is derived from an EMBL/GenBank/DDBJ whole genome shotgun (WGS) entry which is preliminary data.</text>
</comment>
<name>A0AAU9N0F5_9ASTR</name>
<dbReference type="PANTHER" id="PTHR11902:SF1">
    <property type="entry name" value="ENOLASE"/>
    <property type="match status" value="1"/>
</dbReference>
<dbReference type="GO" id="GO:0004634">
    <property type="term" value="F:phosphopyruvate hydratase activity"/>
    <property type="evidence" value="ECO:0007669"/>
    <property type="project" value="UniProtKB-EC"/>
</dbReference>
<dbReference type="PANTHER" id="PTHR11902">
    <property type="entry name" value="ENOLASE"/>
    <property type="match status" value="1"/>
</dbReference>
<accession>A0AAU9N0F5</accession>
<keyword evidence="8" id="KW-1185">Reference proteome</keyword>
<dbReference type="InterPro" id="IPR020810">
    <property type="entry name" value="Enolase_C"/>
</dbReference>
<dbReference type="EC" id="4.2.1.11" evidence="3"/>
<protein>
    <recommendedName>
        <fullName evidence="3">phosphopyruvate hydratase</fullName>
        <ecNumber evidence="3">4.2.1.11</ecNumber>
    </recommendedName>
</protein>
<comment type="pathway">
    <text evidence="1">Carbohydrate degradation; glycolysis; pyruvate from D-glyceraldehyde 3-phosphate: step 4/5.</text>
</comment>
<dbReference type="GO" id="GO:0006096">
    <property type="term" value="P:glycolytic process"/>
    <property type="evidence" value="ECO:0007669"/>
    <property type="project" value="UniProtKB-KW"/>
</dbReference>
<evidence type="ECO:0000256" key="2">
    <source>
        <dbReference type="ARBA" id="ARBA00009604"/>
    </source>
</evidence>
<dbReference type="Gene3D" id="3.20.20.120">
    <property type="entry name" value="Enolase-like C-terminal domain"/>
    <property type="match status" value="1"/>
</dbReference>
<sequence length="78" mass="8920">MSKCVGWGVMACHRSGETEDIFVADFSVGLSMIKTGAPCCSERLAKFNQLMFKSLFAIYTRWTTTNFLTWRICFLHDI</sequence>